<evidence type="ECO:0000313" key="3">
    <source>
        <dbReference type="EMBL" id="GBM61898.1"/>
    </source>
</evidence>
<name>A0A4Y2HAC3_ARAVE</name>
<dbReference type="PANTHER" id="PTHR19303">
    <property type="entry name" value="TRANSPOSON"/>
    <property type="match status" value="1"/>
</dbReference>
<feature type="region of interest" description="Disordered" evidence="1">
    <location>
        <begin position="1"/>
        <end position="21"/>
    </location>
</feature>
<protein>
    <submittedName>
        <fullName evidence="3">Jerky-like</fullName>
    </submittedName>
</protein>
<dbReference type="PANTHER" id="PTHR19303:SF16">
    <property type="entry name" value="JERKY PROTEIN HOMOLOG-LIKE"/>
    <property type="match status" value="1"/>
</dbReference>
<dbReference type="GO" id="GO:0005634">
    <property type="term" value="C:nucleus"/>
    <property type="evidence" value="ECO:0007669"/>
    <property type="project" value="TreeGrafter"/>
</dbReference>
<evidence type="ECO:0000259" key="2">
    <source>
        <dbReference type="Pfam" id="PF03184"/>
    </source>
</evidence>
<dbReference type="Gene3D" id="3.30.420.10">
    <property type="entry name" value="Ribonuclease H-like superfamily/Ribonuclease H"/>
    <property type="match status" value="1"/>
</dbReference>
<gene>
    <name evidence="3" type="primary">JRKL_75</name>
    <name evidence="3" type="ORF">AVEN_239162_1</name>
</gene>
<dbReference type="Pfam" id="PF03184">
    <property type="entry name" value="DDE_1"/>
    <property type="match status" value="1"/>
</dbReference>
<proteinExistence type="predicted"/>
<reference evidence="3 4" key="1">
    <citation type="journal article" date="2019" name="Sci. Rep.">
        <title>Orb-weaving spider Araneus ventricosus genome elucidates the spidroin gene catalogue.</title>
        <authorList>
            <person name="Kono N."/>
            <person name="Nakamura H."/>
            <person name="Ohtoshi R."/>
            <person name="Moran D.A.P."/>
            <person name="Shinohara A."/>
            <person name="Yoshida Y."/>
            <person name="Fujiwara M."/>
            <person name="Mori M."/>
            <person name="Tomita M."/>
            <person name="Arakawa K."/>
        </authorList>
    </citation>
    <scope>NUCLEOTIDE SEQUENCE [LARGE SCALE GENOMIC DNA]</scope>
</reference>
<accession>A0A4Y2HAC3</accession>
<dbReference type="AlphaFoldDB" id="A0A4Y2HAC3"/>
<keyword evidence="4" id="KW-1185">Reference proteome</keyword>
<comment type="caution">
    <text evidence="3">The sequence shown here is derived from an EMBL/GenBank/DDBJ whole genome shotgun (WGS) entry which is preliminary data.</text>
</comment>
<dbReference type="InterPro" id="IPR004875">
    <property type="entry name" value="DDE_SF_endonuclease_dom"/>
</dbReference>
<dbReference type="InterPro" id="IPR050863">
    <property type="entry name" value="CenT-Element_Derived"/>
</dbReference>
<evidence type="ECO:0000256" key="1">
    <source>
        <dbReference type="SAM" id="MobiDB-lite"/>
    </source>
</evidence>
<dbReference type="InterPro" id="IPR036397">
    <property type="entry name" value="RNaseH_sf"/>
</dbReference>
<evidence type="ECO:0000313" key="4">
    <source>
        <dbReference type="Proteomes" id="UP000499080"/>
    </source>
</evidence>
<dbReference type="EMBL" id="BGPR01001789">
    <property type="protein sequence ID" value="GBM61898.1"/>
    <property type="molecule type" value="Genomic_DNA"/>
</dbReference>
<dbReference type="GO" id="GO:0003677">
    <property type="term" value="F:DNA binding"/>
    <property type="evidence" value="ECO:0007669"/>
    <property type="project" value="TreeGrafter"/>
</dbReference>
<feature type="domain" description="DDE-1" evidence="2">
    <location>
        <begin position="21"/>
        <end position="198"/>
    </location>
</feature>
<organism evidence="3 4">
    <name type="scientific">Araneus ventricosus</name>
    <name type="common">Orbweaver spider</name>
    <name type="synonym">Epeira ventricosa</name>
    <dbReference type="NCBI Taxonomy" id="182803"/>
    <lineage>
        <taxon>Eukaryota</taxon>
        <taxon>Metazoa</taxon>
        <taxon>Ecdysozoa</taxon>
        <taxon>Arthropoda</taxon>
        <taxon>Chelicerata</taxon>
        <taxon>Arachnida</taxon>
        <taxon>Araneae</taxon>
        <taxon>Araneomorphae</taxon>
        <taxon>Entelegynae</taxon>
        <taxon>Araneoidea</taxon>
        <taxon>Araneidae</taxon>
        <taxon>Araneus</taxon>
    </lineage>
</organism>
<dbReference type="Proteomes" id="UP000499080">
    <property type="component" value="Unassembled WGS sequence"/>
</dbReference>
<sequence>MPSKSLASKEEASYPGYKKSKDRVSLPVCANASGTDKLPLLLIGKSKKPRSFKNINVNSLPVKYRNQRSAWMKSEIFEKWFHGDFVPHVKQHLAQLNLPPKAVLRIDNVPCHPEEEMLTSGEIRAIFLPANVTSLIQPMDQGMIEAMKGHYKKKLISHILECEENLNEALKQINVKDVIYLIAQARQFVKAATIRKSFHKIIVQKRREDEFQQTENPPTDGELFEIINGIEGCEEVLEEDIFE</sequence>
<dbReference type="OrthoDB" id="6436938at2759"/>